<feature type="transmembrane region" description="Helical" evidence="13">
    <location>
        <begin position="37"/>
        <end position="56"/>
    </location>
</feature>
<evidence type="ECO:0000256" key="8">
    <source>
        <dbReference type="ARBA" id="ARBA00022777"/>
    </source>
</evidence>
<keyword evidence="8" id="KW-0418">Kinase</keyword>
<dbReference type="PANTHER" id="PTHR43711:SF30">
    <property type="entry name" value="HISTIDINE KINASE"/>
    <property type="match status" value="1"/>
</dbReference>
<keyword evidence="5" id="KW-0597">Phosphoprotein</keyword>
<dbReference type="FunFam" id="1.10.287.130:FF:000001">
    <property type="entry name" value="Two-component sensor histidine kinase"/>
    <property type="match status" value="1"/>
</dbReference>
<gene>
    <name evidence="15" type="ORF">SAMN04487931_11398</name>
</gene>
<protein>
    <recommendedName>
        <fullName evidence="4">histidine kinase</fullName>
        <ecNumber evidence="4">2.7.13.3</ecNumber>
    </recommendedName>
</protein>
<keyword evidence="16" id="KW-1185">Reference proteome</keyword>
<dbReference type="Gene3D" id="1.20.1730.10">
    <property type="entry name" value="Sodium/glucose cotransporter"/>
    <property type="match status" value="1"/>
</dbReference>
<keyword evidence="12" id="KW-0175">Coiled coil</keyword>
<feature type="transmembrane region" description="Helical" evidence="13">
    <location>
        <begin position="476"/>
        <end position="498"/>
    </location>
</feature>
<dbReference type="SUPFAM" id="SSF47384">
    <property type="entry name" value="Homodimeric domain of signal transducing histidine kinase"/>
    <property type="match status" value="1"/>
</dbReference>
<comment type="similarity">
    <text evidence="3">Belongs to the sodium:solute symporter (SSF) (TC 2.A.21) family.</text>
</comment>
<dbReference type="InterPro" id="IPR001734">
    <property type="entry name" value="Na/solute_symporter"/>
</dbReference>
<feature type="transmembrane region" description="Helical" evidence="13">
    <location>
        <begin position="115"/>
        <end position="134"/>
    </location>
</feature>
<dbReference type="PROSITE" id="PS50109">
    <property type="entry name" value="HIS_KIN"/>
    <property type="match status" value="1"/>
</dbReference>
<evidence type="ECO:0000256" key="5">
    <source>
        <dbReference type="ARBA" id="ARBA00022553"/>
    </source>
</evidence>
<name>A0A1H2JLQ2_9BACT</name>
<keyword evidence="11 13" id="KW-0472">Membrane</keyword>
<accession>A0A1H2JLQ2</accession>
<feature type="transmembrane region" description="Helical" evidence="13">
    <location>
        <begin position="253"/>
        <end position="270"/>
    </location>
</feature>
<reference evidence="16" key="1">
    <citation type="submission" date="2016-10" db="EMBL/GenBank/DDBJ databases">
        <authorList>
            <person name="Varghese N."/>
            <person name="Submissions S."/>
        </authorList>
    </citation>
    <scope>NUCLEOTIDE SEQUENCE [LARGE SCALE GENOMIC DNA]</scope>
    <source>
        <strain evidence="16">DSM 3384</strain>
    </source>
</reference>
<feature type="transmembrane region" description="Helical" evidence="13">
    <location>
        <begin position="197"/>
        <end position="224"/>
    </location>
</feature>
<dbReference type="SMART" id="SM00388">
    <property type="entry name" value="HisKA"/>
    <property type="match status" value="1"/>
</dbReference>
<dbReference type="CDD" id="cd00082">
    <property type="entry name" value="HisKA"/>
    <property type="match status" value="1"/>
</dbReference>
<dbReference type="EMBL" id="FNLL01000013">
    <property type="protein sequence ID" value="SDU57454.1"/>
    <property type="molecule type" value="Genomic_DNA"/>
</dbReference>
<dbReference type="SMART" id="SM00387">
    <property type="entry name" value="HATPase_c"/>
    <property type="match status" value="1"/>
</dbReference>
<feature type="transmembrane region" description="Helical" evidence="13">
    <location>
        <begin position="442"/>
        <end position="469"/>
    </location>
</feature>
<keyword evidence="9 13" id="KW-1133">Transmembrane helix</keyword>
<dbReference type="InterPro" id="IPR036097">
    <property type="entry name" value="HisK_dim/P_sf"/>
</dbReference>
<dbReference type="GO" id="GO:0016020">
    <property type="term" value="C:membrane"/>
    <property type="evidence" value="ECO:0007669"/>
    <property type="project" value="UniProtKB-SubCell"/>
</dbReference>
<evidence type="ECO:0000256" key="13">
    <source>
        <dbReference type="SAM" id="Phobius"/>
    </source>
</evidence>
<evidence type="ECO:0000256" key="2">
    <source>
        <dbReference type="ARBA" id="ARBA00004141"/>
    </source>
</evidence>
<sequence length="940" mass="104806">MLEQKIIVFVSFGYMGLLFAIAFWGDKRAEAGKSIISNPYIYALSLAVYCTAWTFYGSVGAAGRSGATGFLNIYLGPTFMMILGWPVLRKIICISKINRITSIADFIASRYGKSATIAGAVTIIAVLGIVPYMSVQIKAISTSFQLISQYPDVYMAQSEVNLFATRDTAFFVAILLALFAVIFGTRHLDATERHEGLVAAIAFESIIKLLAVICVGLFITYGLYSGFKDLFEQASLVPGIRQLFVMQINSDTFTGWYNALFLAMMAVFLLPRQFQVIVVENVDENHLKKAVWLFPLYLLAINIFVIPIAFGGMIYFFEQCGLDPACKQSFSQPFGGILKFAGGSVDADYFALTLLMAQKQQALALFAFIGGMSAATGMVIVETIALSTMVCNDLVMPVLLRLSCLRLDQKADLSRLLLIIRRISILLIVILGYLYFHYVVQYYSLVSIGMISFAAVAQFSPAVIGGIFWKGATRRGALFGLLAGFFVWMYTLVLPSLAQAGFLSQDFLVHGPLGLKLLTPRHLFGLDADQLGFNQYTHAVFWSMSANLLLFTGVSLFSRQTAMERKQATLFVDVFKYSVESEKSSFWRATASVMDLRTLLERFLGKQRTRDALTLYARKNNINLDRELIADAGLVSHAEKLLAGAIGSASALVMVKSVVEEEPLGMNEIMHILDETQQMIIYSRKLEKATKNLEAANERLKELDRLKNEFISTVTHELRTPLTSIRSLAEIVHHTPDLDAQKHHLFVGIIIKESERLTRLINNVLDFQKIESGRIQWQMAQVDFKYVIEDSVVSTGQLIKEKNIDLTLDLPEKPFFVSGDKDRLIQVMVNLISNAVKFCDINNGKIKIGMKKETKQTGENKTRYLKIFVQDNGIGIGKDDQEIIFHEFRQVVSGSRGRPAGTGIGLTISRHIIDAHKGRIWVDSKPDKGATFFFTLPLVE</sequence>
<feature type="transmembrane region" description="Helical" evidence="13">
    <location>
        <begin position="68"/>
        <end position="88"/>
    </location>
</feature>
<dbReference type="PRINTS" id="PR00344">
    <property type="entry name" value="BCTRLSENSOR"/>
</dbReference>
<dbReference type="Gene3D" id="3.30.565.10">
    <property type="entry name" value="Histidine kinase-like ATPase, C-terminal domain"/>
    <property type="match status" value="1"/>
</dbReference>
<feature type="transmembrane region" description="Helical" evidence="13">
    <location>
        <begin position="291"/>
        <end position="317"/>
    </location>
</feature>
<dbReference type="Proteomes" id="UP000199608">
    <property type="component" value="Unassembled WGS sequence"/>
</dbReference>
<evidence type="ECO:0000259" key="14">
    <source>
        <dbReference type="PROSITE" id="PS50109"/>
    </source>
</evidence>
<evidence type="ECO:0000256" key="4">
    <source>
        <dbReference type="ARBA" id="ARBA00012438"/>
    </source>
</evidence>
<feature type="domain" description="Histidine kinase" evidence="14">
    <location>
        <begin position="713"/>
        <end position="940"/>
    </location>
</feature>
<dbReference type="InterPro" id="IPR036890">
    <property type="entry name" value="HATPase_C_sf"/>
</dbReference>
<dbReference type="InterPro" id="IPR003594">
    <property type="entry name" value="HATPase_dom"/>
</dbReference>
<evidence type="ECO:0000256" key="6">
    <source>
        <dbReference type="ARBA" id="ARBA00022679"/>
    </source>
</evidence>
<evidence type="ECO:0000256" key="9">
    <source>
        <dbReference type="ARBA" id="ARBA00022989"/>
    </source>
</evidence>
<dbReference type="Pfam" id="PF02518">
    <property type="entry name" value="HATPase_c"/>
    <property type="match status" value="1"/>
</dbReference>
<comment type="catalytic activity">
    <reaction evidence="1">
        <text>ATP + protein L-histidine = ADP + protein N-phospho-L-histidine.</text>
        <dbReference type="EC" id="2.7.13.3"/>
    </reaction>
</comment>
<evidence type="ECO:0000256" key="12">
    <source>
        <dbReference type="SAM" id="Coils"/>
    </source>
</evidence>
<evidence type="ECO:0000313" key="16">
    <source>
        <dbReference type="Proteomes" id="UP000199608"/>
    </source>
</evidence>
<feature type="transmembrane region" description="Helical" evidence="13">
    <location>
        <begin position="6"/>
        <end position="25"/>
    </location>
</feature>
<dbReference type="CDD" id="cd10322">
    <property type="entry name" value="SLC5sbd"/>
    <property type="match status" value="1"/>
</dbReference>
<dbReference type="InterPro" id="IPR004358">
    <property type="entry name" value="Sig_transdc_His_kin-like_C"/>
</dbReference>
<dbReference type="GO" id="GO:0000155">
    <property type="term" value="F:phosphorelay sensor kinase activity"/>
    <property type="evidence" value="ECO:0007669"/>
    <property type="project" value="InterPro"/>
</dbReference>
<dbReference type="InterPro" id="IPR038377">
    <property type="entry name" value="Na/Glc_symporter_sf"/>
</dbReference>
<dbReference type="GO" id="GO:0022857">
    <property type="term" value="F:transmembrane transporter activity"/>
    <property type="evidence" value="ECO:0007669"/>
    <property type="project" value="InterPro"/>
</dbReference>
<evidence type="ECO:0000313" key="15">
    <source>
        <dbReference type="EMBL" id="SDU57454.1"/>
    </source>
</evidence>
<evidence type="ECO:0000256" key="7">
    <source>
        <dbReference type="ARBA" id="ARBA00022692"/>
    </source>
</evidence>
<evidence type="ECO:0000256" key="1">
    <source>
        <dbReference type="ARBA" id="ARBA00000085"/>
    </source>
</evidence>
<keyword evidence="6" id="KW-0808">Transferase</keyword>
<feature type="transmembrane region" description="Helical" evidence="13">
    <location>
        <begin position="362"/>
        <end position="380"/>
    </location>
</feature>
<keyword evidence="10" id="KW-0902">Two-component regulatory system</keyword>
<dbReference type="Gene3D" id="1.10.287.130">
    <property type="match status" value="1"/>
</dbReference>
<dbReference type="EC" id="2.7.13.3" evidence="4"/>
<dbReference type="InterPro" id="IPR003661">
    <property type="entry name" value="HisK_dim/P_dom"/>
</dbReference>
<dbReference type="PROSITE" id="PS50283">
    <property type="entry name" value="NA_SOLUT_SYMP_3"/>
    <property type="match status" value="1"/>
</dbReference>
<dbReference type="SUPFAM" id="SSF55874">
    <property type="entry name" value="ATPase domain of HSP90 chaperone/DNA topoisomerase II/histidine kinase"/>
    <property type="match status" value="1"/>
</dbReference>
<feature type="coiled-coil region" evidence="12">
    <location>
        <begin position="679"/>
        <end position="713"/>
    </location>
</feature>
<feature type="transmembrane region" description="Helical" evidence="13">
    <location>
        <begin position="539"/>
        <end position="557"/>
    </location>
</feature>
<keyword evidence="7 13" id="KW-0812">Transmembrane</keyword>
<organism evidence="15 16">
    <name type="scientific">Desulfobacula phenolica</name>
    <dbReference type="NCBI Taxonomy" id="90732"/>
    <lineage>
        <taxon>Bacteria</taxon>
        <taxon>Pseudomonadati</taxon>
        <taxon>Thermodesulfobacteriota</taxon>
        <taxon>Desulfobacteria</taxon>
        <taxon>Desulfobacterales</taxon>
        <taxon>Desulfobacteraceae</taxon>
        <taxon>Desulfobacula</taxon>
    </lineage>
</organism>
<evidence type="ECO:0000256" key="3">
    <source>
        <dbReference type="ARBA" id="ARBA00006434"/>
    </source>
</evidence>
<proteinExistence type="inferred from homology"/>
<feature type="transmembrane region" description="Helical" evidence="13">
    <location>
        <begin position="416"/>
        <end position="436"/>
    </location>
</feature>
<dbReference type="FunFam" id="3.30.565.10:FF:000006">
    <property type="entry name" value="Sensor histidine kinase WalK"/>
    <property type="match status" value="1"/>
</dbReference>
<dbReference type="InterPro" id="IPR050736">
    <property type="entry name" value="Sensor_HK_Regulatory"/>
</dbReference>
<dbReference type="AlphaFoldDB" id="A0A1H2JLQ2"/>
<dbReference type="InterPro" id="IPR005467">
    <property type="entry name" value="His_kinase_dom"/>
</dbReference>
<comment type="subcellular location">
    <subcellularLocation>
        <location evidence="2">Membrane</location>
        <topology evidence="2">Multi-pass membrane protein</topology>
    </subcellularLocation>
</comment>
<dbReference type="RefSeq" id="WP_092237446.1">
    <property type="nucleotide sequence ID" value="NZ_FNLL01000013.1"/>
</dbReference>
<feature type="transmembrane region" description="Helical" evidence="13">
    <location>
        <begin position="168"/>
        <end position="185"/>
    </location>
</feature>
<dbReference type="Pfam" id="PF00512">
    <property type="entry name" value="HisKA"/>
    <property type="match status" value="1"/>
</dbReference>
<evidence type="ECO:0000256" key="10">
    <source>
        <dbReference type="ARBA" id="ARBA00023012"/>
    </source>
</evidence>
<dbReference type="PANTHER" id="PTHR43711">
    <property type="entry name" value="TWO-COMPONENT HISTIDINE KINASE"/>
    <property type="match status" value="1"/>
</dbReference>
<evidence type="ECO:0000256" key="11">
    <source>
        <dbReference type="ARBA" id="ARBA00023136"/>
    </source>
</evidence>